<evidence type="ECO:0000256" key="8">
    <source>
        <dbReference type="ARBA" id="ARBA00023054"/>
    </source>
</evidence>
<dbReference type="AlphaFoldDB" id="A0AB34PPC0"/>
<evidence type="ECO:0000256" key="10">
    <source>
        <dbReference type="ARBA" id="ARBA00024975"/>
    </source>
</evidence>
<feature type="compositionally biased region" description="Low complexity" evidence="12">
    <location>
        <begin position="7"/>
        <end position="21"/>
    </location>
</feature>
<dbReference type="GO" id="GO:0003723">
    <property type="term" value="F:RNA binding"/>
    <property type="evidence" value="ECO:0007669"/>
    <property type="project" value="UniProtKB-KW"/>
</dbReference>
<feature type="compositionally biased region" description="Low complexity" evidence="12">
    <location>
        <begin position="473"/>
        <end position="492"/>
    </location>
</feature>
<comment type="function">
    <text evidence="10">RNA-binding protein that binds specific mRNAs including the ASH1 mRNA, coding for a repressor of the HO endonuclease. Part of the mRNA localization machinery that restricts accumulation of certain proteins to the bud and in the daughter cell. Required for the delivery of cortical endoplasmic reticulum into the emerging bud.</text>
</comment>
<evidence type="ECO:0000256" key="4">
    <source>
        <dbReference type="ARBA" id="ARBA00022448"/>
    </source>
</evidence>
<evidence type="ECO:0000313" key="13">
    <source>
        <dbReference type="EMBL" id="KGR07527.1"/>
    </source>
</evidence>
<protein>
    <recommendedName>
        <fullName evidence="3 11">SWI5-dependent HO expression protein 3</fullName>
    </recommendedName>
</protein>
<dbReference type="Proteomes" id="UP000030161">
    <property type="component" value="Unassembled WGS sequence"/>
</dbReference>
<feature type="compositionally biased region" description="Low complexity" evidence="12">
    <location>
        <begin position="441"/>
        <end position="462"/>
    </location>
</feature>
<comment type="caution">
    <text evidence="13">The sequence shown here is derived from an EMBL/GenBank/DDBJ whole genome shotgun (WGS) entry which is preliminary data.</text>
</comment>
<feature type="compositionally biased region" description="Polar residues" evidence="12">
    <location>
        <begin position="514"/>
        <end position="524"/>
    </location>
</feature>
<dbReference type="GO" id="GO:0005789">
    <property type="term" value="C:endoplasmic reticulum membrane"/>
    <property type="evidence" value="ECO:0007669"/>
    <property type="project" value="UniProtKB-SubCell"/>
</dbReference>
<comment type="subcellular location">
    <subcellularLocation>
        <location evidence="1 11">Endoplasmic reticulum membrane</location>
        <topology evidence="1 11">Peripheral membrane protein</topology>
    </subcellularLocation>
</comment>
<evidence type="ECO:0000256" key="7">
    <source>
        <dbReference type="ARBA" id="ARBA00022884"/>
    </source>
</evidence>
<dbReference type="SUPFAM" id="SSF90257">
    <property type="entry name" value="Myosin rod fragments"/>
    <property type="match status" value="1"/>
</dbReference>
<feature type="coiled-coil region" evidence="11">
    <location>
        <begin position="23"/>
        <end position="99"/>
    </location>
</feature>
<name>A0AB34PPC0_CANAX</name>
<feature type="region of interest" description="Disordered" evidence="12">
    <location>
        <begin position="285"/>
        <end position="524"/>
    </location>
</feature>
<dbReference type="GO" id="GO:0048309">
    <property type="term" value="P:endoplasmic reticulum inheritance"/>
    <property type="evidence" value="ECO:0007669"/>
    <property type="project" value="InterPro"/>
</dbReference>
<evidence type="ECO:0000313" key="14">
    <source>
        <dbReference type="Proteomes" id="UP000030161"/>
    </source>
</evidence>
<evidence type="ECO:0000256" key="12">
    <source>
        <dbReference type="SAM" id="MobiDB-lite"/>
    </source>
</evidence>
<dbReference type="InterPro" id="IPR031398">
    <property type="entry name" value="She3"/>
</dbReference>
<proteinExistence type="inferred from homology"/>
<reference evidence="13 14" key="1">
    <citation type="submission" date="2013-12" db="EMBL/GenBank/DDBJ databases">
        <title>The Genome Sequence of Candida albicans P78048.</title>
        <authorList>
            <consortium name="The Broad Institute Genome Sequencing Platform"/>
            <consortium name="The Broad Institute Genome Sequencing Center for Infectious Disease"/>
            <person name="Cuomo C."/>
            <person name="Bennett R."/>
            <person name="Hirakawa M."/>
            <person name="Noverr M."/>
            <person name="Mitchell A."/>
            <person name="Young S.K."/>
            <person name="Zeng Q."/>
            <person name="Gargeya S."/>
            <person name="Fitzgerald M."/>
            <person name="Abouelleil A."/>
            <person name="Alvarado L."/>
            <person name="Berlin A.M."/>
            <person name="Chapman S.B."/>
            <person name="Dewar J."/>
            <person name="Goldberg J."/>
            <person name="Griggs A."/>
            <person name="Gujja S."/>
            <person name="Hansen M."/>
            <person name="Howarth C."/>
            <person name="Imamovic A."/>
            <person name="Larimer J."/>
            <person name="McCowan C."/>
            <person name="Murphy C."/>
            <person name="Pearson M."/>
            <person name="Priest M."/>
            <person name="Roberts A."/>
            <person name="Saif S."/>
            <person name="Shea T."/>
            <person name="Sykes S."/>
            <person name="Wortman J."/>
            <person name="Nusbaum C."/>
            <person name="Birren B."/>
        </authorList>
    </citation>
    <scope>NUCLEOTIDE SEQUENCE [LARGE SCALE GENOMIC DNA]</scope>
    <source>
        <strain evidence="13 14">P78048</strain>
    </source>
</reference>
<keyword evidence="7 11" id="KW-0694">RNA-binding</keyword>
<keyword evidence="8 11" id="KW-0175">Coiled coil</keyword>
<evidence type="ECO:0000256" key="2">
    <source>
        <dbReference type="ARBA" id="ARBA00008123"/>
    </source>
</evidence>
<comment type="similarity">
    <text evidence="2 11">Belongs to the SHE3 family.</text>
</comment>
<gene>
    <name evidence="11" type="primary">SHE3</name>
    <name evidence="13" type="ORF">MG3_04804</name>
</gene>
<feature type="compositionally biased region" description="Low complexity" evidence="12">
    <location>
        <begin position="366"/>
        <end position="383"/>
    </location>
</feature>
<feature type="region of interest" description="Disordered" evidence="12">
    <location>
        <begin position="1"/>
        <end position="22"/>
    </location>
</feature>
<keyword evidence="5 11" id="KW-0509">mRNA transport</keyword>
<organism evidence="13 14">
    <name type="scientific">Candida albicans P78048</name>
    <dbReference type="NCBI Taxonomy" id="1094989"/>
    <lineage>
        <taxon>Eukaryota</taxon>
        <taxon>Fungi</taxon>
        <taxon>Dikarya</taxon>
        <taxon>Ascomycota</taxon>
        <taxon>Saccharomycotina</taxon>
        <taxon>Pichiomycetes</taxon>
        <taxon>Debaryomycetaceae</taxon>
        <taxon>Candida/Lodderomyces clade</taxon>
        <taxon>Candida</taxon>
    </lineage>
</organism>
<evidence type="ECO:0000256" key="11">
    <source>
        <dbReference type="RuleBase" id="RU362142"/>
    </source>
</evidence>
<evidence type="ECO:0000256" key="5">
    <source>
        <dbReference type="ARBA" id="ARBA00022816"/>
    </source>
</evidence>
<dbReference type="Pfam" id="PF17078">
    <property type="entry name" value="SHE3"/>
    <property type="match status" value="1"/>
</dbReference>
<sequence length="524" mass="59741">MTDTPNSPSKSTTKSASSSTKVIDSLHSKIDELTDELTALKQSHQELTKKHSITAKKNDSFVDQLANAKHENDMLSALLKRKERRILDLEDQFNELTSQNESLVLSNKNMKIRCENLQSNSNANIAEFERLKISYDALIASQMEYKNHYQQELNSLQTAFDNYKLENTRRFEELQTSIVSNDKDIDTLLDSLTNKRKAMDNIYVNKNNKVLQLLGNLAHLAKLHGQDTKSQVEQNVSVIEQLLAKHPDLQEKILEKEKIEVDLAEIIAHSNDVLANSSFDEDTTLINSPDLENNQNFNTTHSTSGSATPNSNSHSLQSKKRKNYKRNSLILKESPPIISENVPSSLPKKPQVNNNLINIPKARSKFNTPPTTPRQTTPRQFTNHNNDFEVTHQWNGNNNINNHRRNNSVDSRSDNGQHRRNNSYDSRSDHGQHRRQPSQQNNNYNNNNYNNNNNNNNNNSNNGFVKRSGSVRNVNNYNNNNGNANNNGNNHGNKSKRRSTYNNNNNNNSKRNSQLFDNNFALNV</sequence>
<feature type="compositionally biased region" description="Polar residues" evidence="12">
    <location>
        <begin position="285"/>
        <end position="316"/>
    </location>
</feature>
<evidence type="ECO:0000256" key="6">
    <source>
        <dbReference type="ARBA" id="ARBA00022824"/>
    </source>
</evidence>
<keyword evidence="9 11" id="KW-0472">Membrane</keyword>
<evidence type="ECO:0000256" key="1">
    <source>
        <dbReference type="ARBA" id="ARBA00004406"/>
    </source>
</evidence>
<evidence type="ECO:0000256" key="9">
    <source>
        <dbReference type="ARBA" id="ARBA00023136"/>
    </source>
</evidence>
<keyword evidence="6 11" id="KW-0256">Endoplasmic reticulum</keyword>
<evidence type="ECO:0000256" key="3">
    <source>
        <dbReference type="ARBA" id="ARBA00019884"/>
    </source>
</evidence>
<dbReference type="EMBL" id="AJIX01000033">
    <property type="protein sequence ID" value="KGR07527.1"/>
    <property type="molecule type" value="Genomic_DNA"/>
</dbReference>
<feature type="compositionally biased region" description="Low complexity" evidence="12">
    <location>
        <begin position="500"/>
        <end position="513"/>
    </location>
</feature>
<dbReference type="GO" id="GO:0051028">
    <property type="term" value="P:mRNA transport"/>
    <property type="evidence" value="ECO:0007669"/>
    <property type="project" value="UniProtKB-UniRule"/>
</dbReference>
<accession>A0AB34PPC0</accession>
<keyword evidence="4 11" id="KW-0813">Transport</keyword>